<dbReference type="GO" id="GO:0046872">
    <property type="term" value="F:metal ion binding"/>
    <property type="evidence" value="ECO:0007669"/>
    <property type="project" value="UniProtKB-KW"/>
</dbReference>
<dbReference type="GO" id="GO:0016787">
    <property type="term" value="F:hydrolase activity"/>
    <property type="evidence" value="ECO:0007669"/>
    <property type="project" value="UniProtKB-KW"/>
</dbReference>
<comment type="caution">
    <text evidence="4">The sequence shown here is derived from an EMBL/GenBank/DDBJ whole genome shotgun (WGS) entry which is preliminary data.</text>
</comment>
<evidence type="ECO:0000259" key="3">
    <source>
        <dbReference type="Pfam" id="PF01557"/>
    </source>
</evidence>
<reference evidence="4" key="1">
    <citation type="submission" date="2019-04" db="EMBL/GenBank/DDBJ databases">
        <title>Whole genome sequencing of cave bacteria.</title>
        <authorList>
            <person name="Gan H.M."/>
            <person name="Barton H."/>
            <person name="Savka M.A."/>
        </authorList>
    </citation>
    <scope>NUCLEOTIDE SEQUENCE [LARGE SCALE GENOMIC DNA]</scope>
    <source>
        <strain evidence="4">LC387</strain>
    </source>
</reference>
<dbReference type="Proteomes" id="UP000034832">
    <property type="component" value="Unassembled WGS sequence"/>
</dbReference>
<dbReference type="SUPFAM" id="SSF56529">
    <property type="entry name" value="FAH"/>
    <property type="match status" value="1"/>
</dbReference>
<comment type="similarity">
    <text evidence="1">Belongs to the FAH family.</text>
</comment>
<protein>
    <submittedName>
        <fullName evidence="4">Fumarylacetoacetate hydrolase family protein</fullName>
    </submittedName>
</protein>
<evidence type="ECO:0000256" key="1">
    <source>
        <dbReference type="ARBA" id="ARBA00010211"/>
    </source>
</evidence>
<evidence type="ECO:0000313" key="5">
    <source>
        <dbReference type="Proteomes" id="UP000034832"/>
    </source>
</evidence>
<dbReference type="InterPro" id="IPR051121">
    <property type="entry name" value="FAH"/>
</dbReference>
<dbReference type="PANTHER" id="PTHR42796:SF4">
    <property type="entry name" value="FUMARYLACETOACETATE HYDROLASE DOMAIN-CONTAINING PROTEIN 2A"/>
    <property type="match status" value="1"/>
</dbReference>
<dbReference type="EMBL" id="LBIA02000001">
    <property type="protein sequence ID" value="TKT71549.1"/>
    <property type="molecule type" value="Genomic_DNA"/>
</dbReference>
<dbReference type="InterPro" id="IPR036663">
    <property type="entry name" value="Fumarylacetoacetase_C_sf"/>
</dbReference>
<dbReference type="Pfam" id="PF01557">
    <property type="entry name" value="FAA_hydrolase"/>
    <property type="match status" value="1"/>
</dbReference>
<dbReference type="Gene3D" id="3.90.850.10">
    <property type="entry name" value="Fumarylacetoacetase-like, C-terminal domain"/>
    <property type="match status" value="1"/>
</dbReference>
<evidence type="ECO:0000256" key="2">
    <source>
        <dbReference type="ARBA" id="ARBA00022723"/>
    </source>
</evidence>
<gene>
    <name evidence="4" type="ORF">YH63_009045</name>
</gene>
<keyword evidence="2" id="KW-0479">Metal-binding</keyword>
<feature type="domain" description="Fumarylacetoacetase-like C-terminal" evidence="3">
    <location>
        <begin position="80"/>
        <end position="285"/>
    </location>
</feature>
<dbReference type="AlphaFoldDB" id="A0A4U6BMJ0"/>
<keyword evidence="5" id="KW-1185">Reference proteome</keyword>
<dbReference type="FunFam" id="3.90.850.10:FF:000002">
    <property type="entry name" value="2-hydroxyhepta-2,4-diene-1,7-dioate isomerase"/>
    <property type="match status" value="1"/>
</dbReference>
<name>A0A4U6BMJ0_9BRAD</name>
<sequence>MRLVNFEEHGAPRLGILQAGDRVTRLIDVAPGLPQELGALLQLGPSVFSQIIAALVTHPDCETRPLSSLRLLPPAPVAGKILCLGLNYLDHAAESKMDRPQDPVIFLRTASSLVGHGGAIVCPAISNTLDFEGELVAIIGKRARHVQRSAALEHVAGYSIFNDGSIREYQRRTTQWTVGKNFDATGAFGPVFVSADELPAGAKGLRIETILNGVTMQDANTSDMIFDVAETIAFLSGCMTLEPGDVLVMGTPAGVGAARKPPVWMKPHDTVEVRIERIGTLTNHVAAEEPVSSAA</sequence>
<dbReference type="GO" id="GO:0016853">
    <property type="term" value="F:isomerase activity"/>
    <property type="evidence" value="ECO:0007669"/>
    <property type="project" value="UniProtKB-ARBA"/>
</dbReference>
<dbReference type="RefSeq" id="WP_046827885.1">
    <property type="nucleotide sequence ID" value="NZ_LBIA02000001.1"/>
</dbReference>
<dbReference type="OrthoDB" id="5197601at2"/>
<accession>A0A4U6BMJ0</accession>
<dbReference type="PANTHER" id="PTHR42796">
    <property type="entry name" value="FUMARYLACETOACETATE HYDROLASE DOMAIN-CONTAINING PROTEIN 2A-RELATED"/>
    <property type="match status" value="1"/>
</dbReference>
<organism evidence="4 5">
    <name type="scientific">Afipia massiliensis</name>
    <dbReference type="NCBI Taxonomy" id="211460"/>
    <lineage>
        <taxon>Bacteria</taxon>
        <taxon>Pseudomonadati</taxon>
        <taxon>Pseudomonadota</taxon>
        <taxon>Alphaproteobacteria</taxon>
        <taxon>Hyphomicrobiales</taxon>
        <taxon>Nitrobacteraceae</taxon>
        <taxon>Afipia</taxon>
    </lineage>
</organism>
<evidence type="ECO:0000313" key="4">
    <source>
        <dbReference type="EMBL" id="TKT71549.1"/>
    </source>
</evidence>
<dbReference type="GO" id="GO:0019752">
    <property type="term" value="P:carboxylic acid metabolic process"/>
    <property type="evidence" value="ECO:0007669"/>
    <property type="project" value="UniProtKB-ARBA"/>
</dbReference>
<dbReference type="STRING" id="211460.YH63_09900"/>
<proteinExistence type="inferred from homology"/>
<dbReference type="InterPro" id="IPR011234">
    <property type="entry name" value="Fumarylacetoacetase-like_C"/>
</dbReference>
<keyword evidence="4" id="KW-0378">Hydrolase</keyword>